<evidence type="ECO:0000256" key="2">
    <source>
        <dbReference type="SAM" id="MobiDB-lite"/>
    </source>
</evidence>
<keyword evidence="4" id="KW-1185">Reference proteome</keyword>
<comment type="caution">
    <text evidence="3">The sequence shown here is derived from an EMBL/GenBank/DDBJ whole genome shotgun (WGS) entry which is preliminary data.</text>
</comment>
<proteinExistence type="predicted"/>
<dbReference type="Proteomes" id="UP001159042">
    <property type="component" value="Unassembled WGS sequence"/>
</dbReference>
<evidence type="ECO:0000256" key="1">
    <source>
        <dbReference type="SAM" id="Coils"/>
    </source>
</evidence>
<organism evidence="3 4">
    <name type="scientific">Exocentrus adspersus</name>
    <dbReference type="NCBI Taxonomy" id="1586481"/>
    <lineage>
        <taxon>Eukaryota</taxon>
        <taxon>Metazoa</taxon>
        <taxon>Ecdysozoa</taxon>
        <taxon>Arthropoda</taxon>
        <taxon>Hexapoda</taxon>
        <taxon>Insecta</taxon>
        <taxon>Pterygota</taxon>
        <taxon>Neoptera</taxon>
        <taxon>Endopterygota</taxon>
        <taxon>Coleoptera</taxon>
        <taxon>Polyphaga</taxon>
        <taxon>Cucujiformia</taxon>
        <taxon>Chrysomeloidea</taxon>
        <taxon>Cerambycidae</taxon>
        <taxon>Lamiinae</taxon>
        <taxon>Acanthocinini</taxon>
        <taxon>Exocentrus</taxon>
    </lineage>
</organism>
<keyword evidence="1" id="KW-0175">Coiled coil</keyword>
<evidence type="ECO:0000313" key="3">
    <source>
        <dbReference type="EMBL" id="KAJ8923673.1"/>
    </source>
</evidence>
<feature type="region of interest" description="Disordered" evidence="2">
    <location>
        <begin position="185"/>
        <end position="205"/>
    </location>
</feature>
<evidence type="ECO:0000313" key="4">
    <source>
        <dbReference type="Proteomes" id="UP001159042"/>
    </source>
</evidence>
<accession>A0AAV8WBK1</accession>
<feature type="coiled-coil region" evidence="1">
    <location>
        <begin position="103"/>
        <end position="130"/>
    </location>
</feature>
<sequence length="205" mass="22513">MAEAKKIKADDDSHQTLVEGAEVFSQSRTLRDLTNLTNEVIDSAIYLEDVGEKIDSGMETINYNIVSENSLQVGKESVQPLVELKKSGTEILAEVRGDDEIEMLRQEVNFDDLEDNLEELKTLLSETQQYTSYLNVVSDAIVRIVEQEKCEKEDENGSDSGSSIYSLPSSSCASSVFSLFDGNSSNVATSSPIPKNSQGLESDPE</sequence>
<name>A0AAV8WBK1_9CUCU</name>
<feature type="region of interest" description="Disordered" evidence="2">
    <location>
        <begin position="149"/>
        <end position="169"/>
    </location>
</feature>
<dbReference type="EMBL" id="JANEYG010000004">
    <property type="protein sequence ID" value="KAJ8923673.1"/>
    <property type="molecule type" value="Genomic_DNA"/>
</dbReference>
<reference evidence="3 4" key="1">
    <citation type="journal article" date="2023" name="Insect Mol. Biol.">
        <title>Genome sequencing provides insights into the evolution of gene families encoding plant cell wall-degrading enzymes in longhorned beetles.</title>
        <authorList>
            <person name="Shin N.R."/>
            <person name="Okamura Y."/>
            <person name="Kirsch R."/>
            <person name="Pauchet Y."/>
        </authorList>
    </citation>
    <scope>NUCLEOTIDE SEQUENCE [LARGE SCALE GENOMIC DNA]</scope>
    <source>
        <strain evidence="3">EAD_L_NR</strain>
    </source>
</reference>
<protein>
    <submittedName>
        <fullName evidence="3">Uncharacterized protein</fullName>
    </submittedName>
</protein>
<gene>
    <name evidence="3" type="ORF">NQ315_010253</name>
</gene>
<dbReference type="AlphaFoldDB" id="A0AAV8WBK1"/>
<feature type="compositionally biased region" description="Low complexity" evidence="2">
    <location>
        <begin position="158"/>
        <end position="169"/>
    </location>
</feature>